<accession>A0A7L9WRR3</accession>
<gene>
    <name evidence="1" type="ORF">F3W81_17945</name>
</gene>
<keyword evidence="2" id="KW-1185">Reference proteome</keyword>
<dbReference type="Proteomes" id="UP000594118">
    <property type="component" value="Chromosome"/>
</dbReference>
<sequence>MTLINLGDADRLGAVDVRPSGNDLTRRLPDAHYVEIAPAHHFTFIAACKPGAADMLDEEGEDPICSDPAGTDRKATHTHLVEVIADGLGL</sequence>
<dbReference type="AlphaFoldDB" id="A0A7L9WRR3"/>
<organism evidence="1 2">
    <name type="scientific">Pseudooceanicola spongiae</name>
    <dbReference type="NCBI Taxonomy" id="2613965"/>
    <lineage>
        <taxon>Bacteria</taxon>
        <taxon>Pseudomonadati</taxon>
        <taxon>Pseudomonadota</taxon>
        <taxon>Alphaproteobacteria</taxon>
        <taxon>Rhodobacterales</taxon>
        <taxon>Paracoccaceae</taxon>
        <taxon>Pseudooceanicola</taxon>
    </lineage>
</organism>
<reference evidence="1 2" key="1">
    <citation type="submission" date="2019-10" db="EMBL/GenBank/DDBJ databases">
        <title>Pseudopuniceibacterium sp. HQ09 islated from Antarctica.</title>
        <authorList>
            <person name="Liao L."/>
            <person name="Su S."/>
            <person name="Chen B."/>
            <person name="Yu Y."/>
        </authorList>
    </citation>
    <scope>NUCLEOTIDE SEQUENCE [LARGE SCALE GENOMIC DNA]</scope>
    <source>
        <strain evidence="1 2">HQ09</strain>
    </source>
</reference>
<evidence type="ECO:0000313" key="1">
    <source>
        <dbReference type="EMBL" id="QOL82534.1"/>
    </source>
</evidence>
<dbReference type="EMBL" id="CP045201">
    <property type="protein sequence ID" value="QOL82534.1"/>
    <property type="molecule type" value="Genomic_DNA"/>
</dbReference>
<protein>
    <submittedName>
        <fullName evidence="1">Uncharacterized protein</fullName>
    </submittedName>
</protein>
<evidence type="ECO:0000313" key="2">
    <source>
        <dbReference type="Proteomes" id="UP000594118"/>
    </source>
</evidence>
<dbReference type="RefSeq" id="WP_226941738.1">
    <property type="nucleotide sequence ID" value="NZ_CP045201.1"/>
</dbReference>
<name>A0A7L9WRR3_9RHOB</name>
<dbReference type="KEGG" id="pshq:F3W81_17945"/>
<proteinExistence type="predicted"/>